<dbReference type="Proteomes" id="UP000324632">
    <property type="component" value="Chromosome 17"/>
</dbReference>
<accession>A0A5A9NKH7</accession>
<evidence type="ECO:0000313" key="4">
    <source>
        <dbReference type="Proteomes" id="UP000324632"/>
    </source>
</evidence>
<feature type="signal peptide" evidence="2">
    <location>
        <begin position="1"/>
        <end position="19"/>
    </location>
</feature>
<feature type="region of interest" description="Disordered" evidence="1">
    <location>
        <begin position="46"/>
        <end position="83"/>
    </location>
</feature>
<comment type="caution">
    <text evidence="3">The sequence shown here is derived from an EMBL/GenBank/DDBJ whole genome shotgun (WGS) entry which is preliminary data.</text>
</comment>
<gene>
    <name evidence="3" type="ORF">E1301_Tti004219</name>
</gene>
<keyword evidence="2" id="KW-0732">Signal</keyword>
<keyword evidence="4" id="KW-1185">Reference proteome</keyword>
<evidence type="ECO:0000256" key="2">
    <source>
        <dbReference type="SAM" id="SignalP"/>
    </source>
</evidence>
<feature type="chain" id="PRO_5022892087" evidence="2">
    <location>
        <begin position="20"/>
        <end position="83"/>
    </location>
</feature>
<feature type="compositionally biased region" description="Polar residues" evidence="1">
    <location>
        <begin position="61"/>
        <end position="83"/>
    </location>
</feature>
<sequence>MKLIAVFTVCLSVVVLASAQAEQKLKNCNEVRTAYSSIGFNVNDVPNKGVHAHSTGDHQDLTGTSEPETATKTQPEELQQGID</sequence>
<proteinExistence type="predicted"/>
<name>A0A5A9NKH7_9TELE</name>
<organism evidence="3 4">
    <name type="scientific">Triplophysa tibetana</name>
    <dbReference type="NCBI Taxonomy" id="1572043"/>
    <lineage>
        <taxon>Eukaryota</taxon>
        <taxon>Metazoa</taxon>
        <taxon>Chordata</taxon>
        <taxon>Craniata</taxon>
        <taxon>Vertebrata</taxon>
        <taxon>Euteleostomi</taxon>
        <taxon>Actinopterygii</taxon>
        <taxon>Neopterygii</taxon>
        <taxon>Teleostei</taxon>
        <taxon>Ostariophysi</taxon>
        <taxon>Cypriniformes</taxon>
        <taxon>Nemacheilidae</taxon>
        <taxon>Triplophysa</taxon>
    </lineage>
</organism>
<dbReference type="AlphaFoldDB" id="A0A5A9NKH7"/>
<evidence type="ECO:0000256" key="1">
    <source>
        <dbReference type="SAM" id="MobiDB-lite"/>
    </source>
</evidence>
<dbReference type="EMBL" id="SOYY01000017">
    <property type="protein sequence ID" value="KAA0709356.1"/>
    <property type="molecule type" value="Genomic_DNA"/>
</dbReference>
<protein>
    <submittedName>
        <fullName evidence="3">Uncharacterized protein</fullName>
    </submittedName>
</protein>
<evidence type="ECO:0000313" key="3">
    <source>
        <dbReference type="EMBL" id="KAA0709356.1"/>
    </source>
</evidence>
<reference evidence="3 4" key="1">
    <citation type="journal article" date="2019" name="Mol. Ecol. Resour.">
        <title>Chromosome-level genome assembly of Triplophysa tibetana, a fish adapted to the harsh high-altitude environment of the Tibetan Plateau.</title>
        <authorList>
            <person name="Yang X."/>
            <person name="Liu H."/>
            <person name="Ma Z."/>
            <person name="Zou Y."/>
            <person name="Zou M."/>
            <person name="Mao Y."/>
            <person name="Li X."/>
            <person name="Wang H."/>
            <person name="Chen T."/>
            <person name="Wang W."/>
            <person name="Yang R."/>
        </authorList>
    </citation>
    <scope>NUCLEOTIDE SEQUENCE [LARGE SCALE GENOMIC DNA]</scope>
    <source>
        <strain evidence="3">TTIB1903HZAU</strain>
        <tissue evidence="3">Muscle</tissue>
    </source>
</reference>